<keyword evidence="4" id="KW-1185">Reference proteome</keyword>
<dbReference type="InterPro" id="IPR025420">
    <property type="entry name" value="DUF4143"/>
</dbReference>
<dbReference type="Proteomes" id="UP000217209">
    <property type="component" value="Chromosome"/>
</dbReference>
<protein>
    <recommendedName>
        <fullName evidence="5">Archaeal ATPase</fullName>
    </recommendedName>
</protein>
<evidence type="ECO:0000259" key="1">
    <source>
        <dbReference type="Pfam" id="PF13173"/>
    </source>
</evidence>
<dbReference type="InterPro" id="IPR027417">
    <property type="entry name" value="P-loop_NTPase"/>
</dbReference>
<sequence>MNLFPRPQYLGELLAVEGNDLVRLISGVRRSGKSTLLQLYREELESQGVSADRILVVNFEDMANDALRDANAFHEFAVEAIANGVTHLHVDEVQELDQWARVINSLRSTEQVEICVTGSNASMFVGEGLTYLAGRYITIEIFPLSLEEFRIFTQTPELEPTDVSYQRWMDTGGFARSVLATTPDLTRQMNRDLFDSIFTRDIALRGEVRDTAVFLRVAAFVLDNAGSPLSANKISNTLKSSGVKVSTDTVDRYLKLMTDAHLIYPCHRFDTRGRGWLKSTPKYYWVDAGLRDALTGRRGSNSGHDLENQVFLELQRQRYEVFTGISRGGEIDFLARRDDVTLYIQVALTAMDPTVLDRELSSFVGLPPGSHCILITGDRVRLATGNVDQINAFDFLSRQAQLNGVW</sequence>
<reference evidence="3 4" key="1">
    <citation type="submission" date="2016-12" db="EMBL/GenBank/DDBJ databases">
        <authorList>
            <person name="Song W.-J."/>
            <person name="Kurnit D.M."/>
        </authorList>
    </citation>
    <scope>NUCLEOTIDE SEQUENCE [LARGE SCALE GENOMIC DNA]</scope>
    <source>
        <strain evidence="3 4">DSM 30827</strain>
    </source>
</reference>
<evidence type="ECO:0000313" key="4">
    <source>
        <dbReference type="Proteomes" id="UP000217209"/>
    </source>
</evidence>
<organism evidence="3 4">
    <name type="scientific">Corynebacterium glaucum</name>
    <dbReference type="NCBI Taxonomy" id="187491"/>
    <lineage>
        <taxon>Bacteria</taxon>
        <taxon>Bacillati</taxon>
        <taxon>Actinomycetota</taxon>
        <taxon>Actinomycetes</taxon>
        <taxon>Mycobacteriales</taxon>
        <taxon>Corynebacteriaceae</taxon>
        <taxon>Corynebacterium</taxon>
    </lineage>
</organism>
<dbReference type="Pfam" id="PF13635">
    <property type="entry name" value="DUF4143"/>
    <property type="match status" value="1"/>
</dbReference>
<dbReference type="PANTHER" id="PTHR33295:SF20">
    <property type="entry name" value="ATPASE"/>
    <property type="match status" value="1"/>
</dbReference>
<feature type="domain" description="DUF4143" evidence="2">
    <location>
        <begin position="200"/>
        <end position="346"/>
    </location>
</feature>
<proteinExistence type="predicted"/>
<dbReference type="AlphaFoldDB" id="A0A1Q2HTW8"/>
<dbReference type="Pfam" id="PF13173">
    <property type="entry name" value="AAA_14"/>
    <property type="match status" value="1"/>
</dbReference>
<evidence type="ECO:0000313" key="3">
    <source>
        <dbReference type="EMBL" id="AQQ14282.1"/>
    </source>
</evidence>
<dbReference type="SUPFAM" id="SSF52540">
    <property type="entry name" value="P-loop containing nucleoside triphosphate hydrolases"/>
    <property type="match status" value="1"/>
</dbReference>
<feature type="domain" description="AAA" evidence="1">
    <location>
        <begin position="23"/>
        <end position="149"/>
    </location>
</feature>
<dbReference type="EMBL" id="CP019688">
    <property type="protein sequence ID" value="AQQ14282.1"/>
    <property type="molecule type" value="Genomic_DNA"/>
</dbReference>
<evidence type="ECO:0008006" key="5">
    <source>
        <dbReference type="Google" id="ProtNLM"/>
    </source>
</evidence>
<dbReference type="RefSeq" id="WP_095659151.1">
    <property type="nucleotide sequence ID" value="NZ_CALTZW010000011.1"/>
</dbReference>
<dbReference type="InterPro" id="IPR041682">
    <property type="entry name" value="AAA_14"/>
</dbReference>
<dbReference type="KEGG" id="cgv:CGLAU_01455"/>
<name>A0A1Q2HTW8_9CORY</name>
<accession>A0A1Q2HTW8</accession>
<dbReference type="PANTHER" id="PTHR33295">
    <property type="entry name" value="ATPASE"/>
    <property type="match status" value="1"/>
</dbReference>
<gene>
    <name evidence="3" type="ORF">CGLAU_01455</name>
</gene>
<evidence type="ECO:0000259" key="2">
    <source>
        <dbReference type="Pfam" id="PF13635"/>
    </source>
</evidence>